<evidence type="ECO:0000313" key="1">
    <source>
        <dbReference type="EMBL" id="GJT31486.1"/>
    </source>
</evidence>
<organism evidence="1 2">
    <name type="scientific">Tanacetum coccineum</name>
    <dbReference type="NCBI Taxonomy" id="301880"/>
    <lineage>
        <taxon>Eukaryota</taxon>
        <taxon>Viridiplantae</taxon>
        <taxon>Streptophyta</taxon>
        <taxon>Embryophyta</taxon>
        <taxon>Tracheophyta</taxon>
        <taxon>Spermatophyta</taxon>
        <taxon>Magnoliopsida</taxon>
        <taxon>eudicotyledons</taxon>
        <taxon>Gunneridae</taxon>
        <taxon>Pentapetalae</taxon>
        <taxon>asterids</taxon>
        <taxon>campanulids</taxon>
        <taxon>Asterales</taxon>
        <taxon>Asteraceae</taxon>
        <taxon>Asteroideae</taxon>
        <taxon>Anthemideae</taxon>
        <taxon>Anthemidinae</taxon>
        <taxon>Tanacetum</taxon>
    </lineage>
</organism>
<reference evidence="1" key="1">
    <citation type="journal article" date="2022" name="Int. J. Mol. Sci.">
        <title>Draft Genome of Tanacetum Coccineum: Genomic Comparison of Closely Related Tanacetum-Family Plants.</title>
        <authorList>
            <person name="Yamashiro T."/>
            <person name="Shiraishi A."/>
            <person name="Nakayama K."/>
            <person name="Satake H."/>
        </authorList>
    </citation>
    <scope>NUCLEOTIDE SEQUENCE</scope>
</reference>
<proteinExistence type="predicted"/>
<gene>
    <name evidence="1" type="ORF">Tco_0911761</name>
</gene>
<protein>
    <submittedName>
        <fullName evidence="1">Uncharacterized protein</fullName>
    </submittedName>
</protein>
<sequence>MMTSLMYSLLLEMRMNVREIHSRKPPLYRTRVSEEFMEARKLILHYVLKLFLEVKKSMAKIDLSVKEAAYHAWLGHYNSIREIGGDKTTIVKLCKGFCDSIGLEKVPALFRKTTLKMGLKDIAGICVRK</sequence>
<name>A0ABQ5CZZ1_9ASTR</name>
<dbReference type="EMBL" id="BQNB010014710">
    <property type="protein sequence ID" value="GJT31486.1"/>
    <property type="molecule type" value="Genomic_DNA"/>
</dbReference>
<accession>A0ABQ5CZZ1</accession>
<reference evidence="1" key="2">
    <citation type="submission" date="2022-01" db="EMBL/GenBank/DDBJ databases">
        <authorList>
            <person name="Yamashiro T."/>
            <person name="Shiraishi A."/>
            <person name="Satake H."/>
            <person name="Nakayama K."/>
        </authorList>
    </citation>
    <scope>NUCLEOTIDE SEQUENCE</scope>
</reference>
<dbReference type="Proteomes" id="UP001151760">
    <property type="component" value="Unassembled WGS sequence"/>
</dbReference>
<evidence type="ECO:0000313" key="2">
    <source>
        <dbReference type="Proteomes" id="UP001151760"/>
    </source>
</evidence>
<keyword evidence="2" id="KW-1185">Reference proteome</keyword>
<comment type="caution">
    <text evidence="1">The sequence shown here is derived from an EMBL/GenBank/DDBJ whole genome shotgun (WGS) entry which is preliminary data.</text>
</comment>